<dbReference type="EMBL" id="HACG01007343">
    <property type="protein sequence ID" value="CEK54208.1"/>
    <property type="molecule type" value="Transcribed_RNA"/>
</dbReference>
<feature type="compositionally biased region" description="Low complexity" evidence="1">
    <location>
        <begin position="7"/>
        <end position="23"/>
    </location>
</feature>
<proteinExistence type="predicted"/>
<feature type="non-terminal residue" evidence="2">
    <location>
        <position position="66"/>
    </location>
</feature>
<organism evidence="2">
    <name type="scientific">Arion vulgaris</name>
    <dbReference type="NCBI Taxonomy" id="1028688"/>
    <lineage>
        <taxon>Eukaryota</taxon>
        <taxon>Metazoa</taxon>
        <taxon>Spiralia</taxon>
        <taxon>Lophotrochozoa</taxon>
        <taxon>Mollusca</taxon>
        <taxon>Gastropoda</taxon>
        <taxon>Heterobranchia</taxon>
        <taxon>Euthyneura</taxon>
        <taxon>Panpulmonata</taxon>
        <taxon>Eupulmonata</taxon>
        <taxon>Stylommatophora</taxon>
        <taxon>Helicina</taxon>
        <taxon>Arionoidea</taxon>
        <taxon>Arionidae</taxon>
        <taxon>Arion</taxon>
    </lineage>
</organism>
<evidence type="ECO:0000313" key="2">
    <source>
        <dbReference type="EMBL" id="CEK54208.1"/>
    </source>
</evidence>
<reference evidence="2" key="1">
    <citation type="submission" date="2014-12" db="EMBL/GenBank/DDBJ databases">
        <title>Insight into the proteome of Arion vulgaris.</title>
        <authorList>
            <person name="Aradska J."/>
            <person name="Bulat T."/>
            <person name="Smidak R."/>
            <person name="Sarate P."/>
            <person name="Gangsoo J."/>
            <person name="Sialana F."/>
            <person name="Bilban M."/>
            <person name="Lubec G."/>
        </authorList>
    </citation>
    <scope>NUCLEOTIDE SEQUENCE</scope>
    <source>
        <tissue evidence="2">Skin</tissue>
    </source>
</reference>
<gene>
    <name evidence="2" type="primary">ORF22210</name>
</gene>
<feature type="region of interest" description="Disordered" evidence="1">
    <location>
        <begin position="1"/>
        <end position="66"/>
    </location>
</feature>
<accession>A0A0B6YDI3</accession>
<dbReference type="AlphaFoldDB" id="A0A0B6YDI3"/>
<evidence type="ECO:0000256" key="1">
    <source>
        <dbReference type="SAM" id="MobiDB-lite"/>
    </source>
</evidence>
<sequence>GYRRPLSNASNSSGGSNKSSGSKTQGHGSSAVGSRLAKHGVDGGQRTMVDVLIQRPASASGKPMNP</sequence>
<feature type="non-terminal residue" evidence="2">
    <location>
        <position position="1"/>
    </location>
</feature>
<protein>
    <submittedName>
        <fullName evidence="2">Uncharacterized protein</fullName>
    </submittedName>
</protein>
<name>A0A0B6YDI3_9EUPU</name>